<dbReference type="EC" id="3.2.1.21" evidence="3"/>
<evidence type="ECO:0000256" key="1">
    <source>
        <dbReference type="ARBA" id="ARBA00000448"/>
    </source>
</evidence>
<dbReference type="InterPro" id="IPR036881">
    <property type="entry name" value="Glyco_hydro_3_C_sf"/>
</dbReference>
<keyword evidence="4" id="KW-0732">Signal</keyword>
<dbReference type="Pfam" id="PF01915">
    <property type="entry name" value="Glyco_hydro_3_C"/>
    <property type="match status" value="1"/>
</dbReference>
<dbReference type="SUPFAM" id="SSF52279">
    <property type="entry name" value="Beta-D-glucan exohydrolase, C-terminal domain"/>
    <property type="match status" value="1"/>
</dbReference>
<evidence type="ECO:0000313" key="9">
    <source>
        <dbReference type="Proteomes" id="UP000730482"/>
    </source>
</evidence>
<evidence type="ECO:0000256" key="5">
    <source>
        <dbReference type="ARBA" id="ARBA00022801"/>
    </source>
</evidence>
<dbReference type="Gene3D" id="3.40.50.1700">
    <property type="entry name" value="Glycoside hydrolase family 3 C-terminal domain"/>
    <property type="match status" value="1"/>
</dbReference>
<evidence type="ECO:0000256" key="6">
    <source>
        <dbReference type="ARBA" id="ARBA00023295"/>
    </source>
</evidence>
<dbReference type="InterPro" id="IPR036962">
    <property type="entry name" value="Glyco_hydro_3_N_sf"/>
</dbReference>
<dbReference type="PANTHER" id="PTHR30620:SF16">
    <property type="entry name" value="LYSOSOMAL BETA GLUCOSIDASE"/>
    <property type="match status" value="1"/>
</dbReference>
<dbReference type="Gene3D" id="3.20.20.300">
    <property type="entry name" value="Glycoside hydrolase, family 3, N-terminal domain"/>
    <property type="match status" value="1"/>
</dbReference>
<accession>A0ABS5KXY7</accession>
<gene>
    <name evidence="8" type="ORF">KGQ19_29035</name>
</gene>
<dbReference type="EMBL" id="JAAFYZ010000120">
    <property type="protein sequence ID" value="MBS2550925.1"/>
    <property type="molecule type" value="Genomic_DNA"/>
</dbReference>
<keyword evidence="9" id="KW-1185">Reference proteome</keyword>
<dbReference type="InterPro" id="IPR013783">
    <property type="entry name" value="Ig-like_fold"/>
</dbReference>
<comment type="caution">
    <text evidence="8">The sequence shown here is derived from an EMBL/GenBank/DDBJ whole genome shotgun (WGS) entry which is preliminary data.</text>
</comment>
<proteinExistence type="inferred from homology"/>
<evidence type="ECO:0000256" key="2">
    <source>
        <dbReference type="ARBA" id="ARBA00005336"/>
    </source>
</evidence>
<dbReference type="SUPFAM" id="SSF51445">
    <property type="entry name" value="(Trans)glycosidases"/>
    <property type="match status" value="1"/>
</dbReference>
<dbReference type="PRINTS" id="PR00133">
    <property type="entry name" value="GLHYDRLASE3"/>
</dbReference>
<feature type="domain" description="Fibronectin type III-like" evidence="7">
    <location>
        <begin position="739"/>
        <end position="812"/>
    </location>
</feature>
<protein>
    <recommendedName>
        <fullName evidence="3">beta-glucosidase</fullName>
        <ecNumber evidence="3">3.2.1.21</ecNumber>
    </recommendedName>
</protein>
<evidence type="ECO:0000259" key="7">
    <source>
        <dbReference type="SMART" id="SM01217"/>
    </source>
</evidence>
<evidence type="ECO:0000256" key="4">
    <source>
        <dbReference type="ARBA" id="ARBA00022729"/>
    </source>
</evidence>
<dbReference type="SMART" id="SM01217">
    <property type="entry name" value="Fn3_like"/>
    <property type="match status" value="1"/>
</dbReference>
<sequence>MRARTPWSRPLGSHSRAGSKRRLVQVGLAAALTLASVDAAASTSAAANSATPKYLDKSASVTARVSDLLGRMTLPEKAGQMDQQLVDNATASGSGSCGAAGFSLPTAACMQSAIVDQNVGSVLAGGTDNPADTTGSGTSGNTAQDWADDYNAIQQYAIAHSRLHIPLSFGVDAVHGFGHPWQAPLFPQSIGMGATWDPSAAQAGGAMTAAALRSTGWTWAFAPVQDLARDNRWGRTYETWAEEPALSAAMGAANVTGLQTPAPGGGLDVSATVKHFAGYSESINGHDRDEAQLPLNYLQSTILPSYAGAINAGADAVMVDSGSINGVPATSSHYLLTDILRGQMGFKGVIISDYQDVQALQTAYHIAGSLPDAVAEAVNAGLDMSMEVNGPDQWQSAIIQDVGDGKIKMSTINDAVRRILTMKFQLGLFDQPCVADPSKPCLNAGAADAVVDSGRDQTLKAAQESVTLLRDQNNALPLAAGSRVVVTGPSADSMTNQLGGWSVSWQGVAGAGHVCCMGAPDQIPPGTTALTGILGADPQAKSIPDQAAAVAAAPNTDAYVAVVGEKAYAEGLGDNPAPALPPDQQALISALEATGKPVVVVVEAGRPVGLGPAEKANAVVMAYQGSTEAGQAVADVLFGKVDPSGHLSISWPSDAPTVGADFNSGAPSPLGDEPKFFDQLPGTGSGPGNAYNPLYPFGYGLSYTTFSHTGLSVTPTASAHGKLTATLTVTNTGTRSGTDIVPLYVAQPVSASAEPPQRLVGFTRVTLAAGAAQTVKITFPATALARSQGDINASGPPTVEPGGYILQIDKEADTTPYDVDLSAPFTLT</sequence>
<organism evidence="8 9">
    <name type="scientific">Catenulispora pinistramenti</name>
    <dbReference type="NCBI Taxonomy" id="2705254"/>
    <lineage>
        <taxon>Bacteria</taxon>
        <taxon>Bacillati</taxon>
        <taxon>Actinomycetota</taxon>
        <taxon>Actinomycetes</taxon>
        <taxon>Catenulisporales</taxon>
        <taxon>Catenulisporaceae</taxon>
        <taxon>Catenulispora</taxon>
    </lineage>
</organism>
<keyword evidence="5 8" id="KW-0378">Hydrolase</keyword>
<dbReference type="InterPro" id="IPR051915">
    <property type="entry name" value="Cellulose_Degrad_GH3"/>
</dbReference>
<keyword evidence="6" id="KW-0326">Glycosidase</keyword>
<dbReference type="InterPro" id="IPR001764">
    <property type="entry name" value="Glyco_hydro_3_N"/>
</dbReference>
<dbReference type="Proteomes" id="UP000730482">
    <property type="component" value="Unassembled WGS sequence"/>
</dbReference>
<comment type="similarity">
    <text evidence="2">Belongs to the glycosyl hydrolase 3 family.</text>
</comment>
<name>A0ABS5KXY7_9ACTN</name>
<evidence type="ECO:0000256" key="3">
    <source>
        <dbReference type="ARBA" id="ARBA00012744"/>
    </source>
</evidence>
<dbReference type="InterPro" id="IPR017853">
    <property type="entry name" value="GH"/>
</dbReference>
<dbReference type="PANTHER" id="PTHR30620">
    <property type="entry name" value="PERIPLASMIC BETA-GLUCOSIDASE-RELATED"/>
    <property type="match status" value="1"/>
</dbReference>
<dbReference type="Gene3D" id="2.60.40.10">
    <property type="entry name" value="Immunoglobulins"/>
    <property type="match status" value="1"/>
</dbReference>
<evidence type="ECO:0000313" key="8">
    <source>
        <dbReference type="EMBL" id="MBS2550925.1"/>
    </source>
</evidence>
<dbReference type="Pfam" id="PF14310">
    <property type="entry name" value="Fn3-like"/>
    <property type="match status" value="1"/>
</dbReference>
<reference evidence="8 9" key="1">
    <citation type="submission" date="2020-02" db="EMBL/GenBank/DDBJ databases">
        <title>Acidophilic actinobacteria isolated from forest soil.</title>
        <authorList>
            <person name="Golinska P."/>
        </authorList>
    </citation>
    <scope>NUCLEOTIDE SEQUENCE [LARGE SCALE GENOMIC DNA]</scope>
    <source>
        <strain evidence="8 9">NL8</strain>
    </source>
</reference>
<dbReference type="InterPro" id="IPR002772">
    <property type="entry name" value="Glyco_hydro_3_C"/>
</dbReference>
<comment type="catalytic activity">
    <reaction evidence="1">
        <text>Hydrolysis of terminal, non-reducing beta-D-glucosyl residues with release of beta-D-glucose.</text>
        <dbReference type="EC" id="3.2.1.21"/>
    </reaction>
</comment>
<dbReference type="Pfam" id="PF00933">
    <property type="entry name" value="Glyco_hydro_3"/>
    <property type="match status" value="1"/>
</dbReference>
<dbReference type="InterPro" id="IPR026891">
    <property type="entry name" value="Fn3-like"/>
</dbReference>
<dbReference type="GO" id="GO:0016787">
    <property type="term" value="F:hydrolase activity"/>
    <property type="evidence" value="ECO:0007669"/>
    <property type="project" value="UniProtKB-KW"/>
</dbReference>